<dbReference type="SUPFAM" id="SSF52540">
    <property type="entry name" value="P-loop containing nucleoside triphosphate hydrolases"/>
    <property type="match status" value="1"/>
</dbReference>
<sequence length="163" mass="17811">MTPDLATWADRYEVIVLEGGDGVGKTTHATALAATYGYQRIHATRTPEGVDLFERHRTVLALPGRLVLDRSFVSELVYGPLLYGHARLTSSQAAELAGMVTARRGVLIHLTARPEQIRARLLARDGTAPTLDQLHRLTSRYLTVFADLARHATVLTVANVEAA</sequence>
<reference evidence="1 2" key="1">
    <citation type="submission" date="2016-10" db="EMBL/GenBank/DDBJ databases">
        <authorList>
            <person name="de Groot N.N."/>
        </authorList>
    </citation>
    <scope>NUCLEOTIDE SEQUENCE [LARGE SCALE GENOMIC DNA]</scope>
    <source>
        <strain evidence="1 2">CPCC 201354</strain>
    </source>
</reference>
<dbReference type="STRING" id="504805.SAMN05421505_12910"/>
<dbReference type="InterPro" id="IPR027417">
    <property type="entry name" value="P-loop_NTPase"/>
</dbReference>
<dbReference type="OrthoDB" id="3530636at2"/>
<proteinExistence type="predicted"/>
<accession>A0A1G8GTD7</accession>
<keyword evidence="2" id="KW-1185">Reference proteome</keyword>
<dbReference type="Gene3D" id="3.40.50.300">
    <property type="entry name" value="P-loop containing nucleotide triphosphate hydrolases"/>
    <property type="match status" value="1"/>
</dbReference>
<evidence type="ECO:0008006" key="3">
    <source>
        <dbReference type="Google" id="ProtNLM"/>
    </source>
</evidence>
<dbReference type="Proteomes" id="UP000198923">
    <property type="component" value="Unassembled WGS sequence"/>
</dbReference>
<gene>
    <name evidence="1" type="ORF">SAMN05421505_12910</name>
</gene>
<dbReference type="EMBL" id="FNCN01000029">
    <property type="protein sequence ID" value="SDH97664.1"/>
    <property type="molecule type" value="Genomic_DNA"/>
</dbReference>
<name>A0A1G8GTD7_9ACTN</name>
<dbReference type="RefSeq" id="WP_093173546.1">
    <property type="nucleotide sequence ID" value="NZ_FNCN01000029.1"/>
</dbReference>
<evidence type="ECO:0000313" key="1">
    <source>
        <dbReference type="EMBL" id="SDH97664.1"/>
    </source>
</evidence>
<evidence type="ECO:0000313" key="2">
    <source>
        <dbReference type="Proteomes" id="UP000198923"/>
    </source>
</evidence>
<organism evidence="1 2">
    <name type="scientific">Sinosporangium album</name>
    <dbReference type="NCBI Taxonomy" id="504805"/>
    <lineage>
        <taxon>Bacteria</taxon>
        <taxon>Bacillati</taxon>
        <taxon>Actinomycetota</taxon>
        <taxon>Actinomycetes</taxon>
        <taxon>Streptosporangiales</taxon>
        <taxon>Streptosporangiaceae</taxon>
        <taxon>Sinosporangium</taxon>
    </lineage>
</organism>
<dbReference type="AlphaFoldDB" id="A0A1G8GTD7"/>
<protein>
    <recommendedName>
        <fullName evidence="3">Thymidylate kinase</fullName>
    </recommendedName>
</protein>